<name>A0A382Z9W9_9ZZZZ</name>
<proteinExistence type="predicted"/>
<organism evidence="2">
    <name type="scientific">marine metagenome</name>
    <dbReference type="NCBI Taxonomy" id="408172"/>
    <lineage>
        <taxon>unclassified sequences</taxon>
        <taxon>metagenomes</taxon>
        <taxon>ecological metagenomes</taxon>
    </lineage>
</organism>
<dbReference type="GO" id="GO:1990351">
    <property type="term" value="C:transporter complex"/>
    <property type="evidence" value="ECO:0007669"/>
    <property type="project" value="TreeGrafter"/>
</dbReference>
<dbReference type="PANTHER" id="PTHR30189:SF1">
    <property type="entry name" value="LPS-ASSEMBLY PROTEIN LPTD"/>
    <property type="match status" value="1"/>
</dbReference>
<dbReference type="InterPro" id="IPR050218">
    <property type="entry name" value="LptD"/>
</dbReference>
<dbReference type="InterPro" id="IPR007543">
    <property type="entry name" value="LptD_C"/>
</dbReference>
<dbReference type="AlphaFoldDB" id="A0A382Z9W9"/>
<feature type="non-terminal residue" evidence="2">
    <location>
        <position position="1"/>
    </location>
</feature>
<dbReference type="Pfam" id="PF04453">
    <property type="entry name" value="LptD"/>
    <property type="match status" value="1"/>
</dbReference>
<dbReference type="GO" id="GO:0061024">
    <property type="term" value="P:membrane organization"/>
    <property type="evidence" value="ECO:0007669"/>
    <property type="project" value="InterPro"/>
</dbReference>
<evidence type="ECO:0000313" key="2">
    <source>
        <dbReference type="EMBL" id="SVD92090.1"/>
    </source>
</evidence>
<reference evidence="2" key="1">
    <citation type="submission" date="2018-05" db="EMBL/GenBank/DDBJ databases">
        <authorList>
            <person name="Lanie J.A."/>
            <person name="Ng W.-L."/>
            <person name="Kazmierczak K.M."/>
            <person name="Andrzejewski T.M."/>
            <person name="Davidsen T.M."/>
            <person name="Wayne K.J."/>
            <person name="Tettelin H."/>
            <person name="Glass J.I."/>
            <person name="Rusch D."/>
            <person name="Podicherti R."/>
            <person name="Tsui H.-C.T."/>
            <person name="Winkler M.E."/>
        </authorList>
    </citation>
    <scope>NUCLEOTIDE SEQUENCE</scope>
</reference>
<gene>
    <name evidence="2" type="ORF">METZ01_LOCUS444944</name>
</gene>
<feature type="non-terminal residue" evidence="2">
    <location>
        <position position="259"/>
    </location>
</feature>
<protein>
    <recommendedName>
        <fullName evidence="1">LptD C-terminal domain-containing protein</fullName>
    </recommendedName>
</protein>
<evidence type="ECO:0000259" key="1">
    <source>
        <dbReference type="Pfam" id="PF04453"/>
    </source>
</evidence>
<dbReference type="PANTHER" id="PTHR30189">
    <property type="entry name" value="LPS-ASSEMBLY PROTEIN"/>
    <property type="match status" value="1"/>
</dbReference>
<dbReference type="EMBL" id="UINC01182077">
    <property type="protein sequence ID" value="SVD92090.1"/>
    <property type="molecule type" value="Genomic_DNA"/>
</dbReference>
<sequence>SEGLPGRATFDASAVSLYRRDGFDSRRLSLDGNLQIPYVDDLGNIFALTANLGVDFYNLNGFAAAGKADGDTSDNRIESRLWPVLALDWRFPFVRREGTVRQVVEPVVQLIFAPYGGNPKEIPNEDSRSLEFDDTNLFSLNRFPGNDRVESGPRANIGLKASAHGISGGHSSITVGQVFRVRDDDTFAPRTGLDDHRSDYVMALTVAPSRFLDLNHRLRLDRNKFSLRRNEIYISIGPEFLKLDTTYLALEREQTVDEL</sequence>
<accession>A0A382Z9W9</accession>
<feature type="domain" description="LptD C-terminal" evidence="1">
    <location>
        <begin position="7"/>
        <end position="253"/>
    </location>
</feature>
<dbReference type="GO" id="GO:0009279">
    <property type="term" value="C:cell outer membrane"/>
    <property type="evidence" value="ECO:0007669"/>
    <property type="project" value="TreeGrafter"/>
</dbReference>